<evidence type="ECO:0000313" key="2">
    <source>
        <dbReference type="EMBL" id="PRP74740.1"/>
    </source>
</evidence>
<protein>
    <submittedName>
        <fullName evidence="2">Uncharacterized protein</fullName>
    </submittedName>
</protein>
<feature type="compositionally biased region" description="Polar residues" evidence="1">
    <location>
        <begin position="765"/>
        <end position="775"/>
    </location>
</feature>
<organism evidence="2 3">
    <name type="scientific">Planoprotostelium fungivorum</name>
    <dbReference type="NCBI Taxonomy" id="1890364"/>
    <lineage>
        <taxon>Eukaryota</taxon>
        <taxon>Amoebozoa</taxon>
        <taxon>Evosea</taxon>
        <taxon>Variosea</taxon>
        <taxon>Cavosteliida</taxon>
        <taxon>Cavosteliaceae</taxon>
        <taxon>Planoprotostelium</taxon>
    </lineage>
</organism>
<accession>A0A2P6MSR3</accession>
<dbReference type="EMBL" id="MDYQ01000443">
    <property type="protein sequence ID" value="PRP74740.1"/>
    <property type="molecule type" value="Genomic_DNA"/>
</dbReference>
<sequence>MQAPTSNRKLPPPQKTADGRLVCRHKECKSGMYQDRATYAAKGVYKHERLISAHTCPQDCALCQMHKLEEDDRNPHPDHPGAPVDPPGAHVNPSTCCSHYPQCPVFYALMPPFVLHLSAQEEDWVKKALEETLKSVTENEVRINSPNQNSFSPLDRQLGFLISSESPGSAINTKNLHWKAIYRDQGRVSFRSKEHSERLEEVKTAVHAMVDAENIWSSDEWENRWQKIRRILRIRDSSELDQSPTLQALLDWKDDVRISDQHWAATAHLFKLDETRSIHYISALRDKRNTEAGYKTSPGGRGVVNSLDEYIKTALKELAPPNTKVCVKLALDGARITANQQFECGTVQILWDQLSVDHTKSPSNAHQWLLYIGPEAYEDLREEMGPEVDFISSFLDEDEETKKYTIETPEGSRVYEVSVALVLDMKALCVIMGMYNCYQHGSKYRCPWCLVTKDEIGDFTKEDWDFRDMKKTAKAGAELDEANYAESTRKRKAGTAEYPGLLRSPLLRVSFKSIIPDVLHIFMAISKLLLKCLLQTIDSLDTIEEKERVGKIMIDRLEGREENPKIHLKLYSSRNEKETLSFTEKLKKSRLNRTSYIGIMTHYKHILDSFSVAGLSNGYIDSLTKIWELWITLYQQVEDPAKEWDAESARIWSIQAKEFGQIFTSVYTKSKVTTYLHILIYHLPYFLECYGCLDFFGNYAIEAKHQFNKRSRRIAVGAFSKRAESSVCMQIVTRDVRMNSPESKKRKQANSPVKRPRKTKKASKHSTPWSQRLGL</sequence>
<dbReference type="AlphaFoldDB" id="A0A2P6MSR3"/>
<feature type="region of interest" description="Disordered" evidence="1">
    <location>
        <begin position="739"/>
        <end position="775"/>
    </location>
</feature>
<dbReference type="Proteomes" id="UP000241769">
    <property type="component" value="Unassembled WGS sequence"/>
</dbReference>
<comment type="caution">
    <text evidence="2">The sequence shown here is derived from an EMBL/GenBank/DDBJ whole genome shotgun (WGS) entry which is preliminary data.</text>
</comment>
<feature type="compositionally biased region" description="Basic residues" evidence="1">
    <location>
        <begin position="744"/>
        <end position="764"/>
    </location>
</feature>
<dbReference type="PANTHER" id="PTHR31424">
    <property type="entry name" value="PROTEIN CBG23806"/>
    <property type="match status" value="1"/>
</dbReference>
<name>A0A2P6MSR3_9EUKA</name>
<dbReference type="OrthoDB" id="2376497at2759"/>
<keyword evidence="3" id="KW-1185">Reference proteome</keyword>
<proteinExistence type="predicted"/>
<evidence type="ECO:0000313" key="3">
    <source>
        <dbReference type="Proteomes" id="UP000241769"/>
    </source>
</evidence>
<dbReference type="PANTHER" id="PTHR31424:SF3">
    <property type="entry name" value="RING-TYPE DOMAIN-CONTAINING PROTEIN"/>
    <property type="match status" value="1"/>
</dbReference>
<reference evidence="2 3" key="1">
    <citation type="journal article" date="2018" name="Genome Biol. Evol.">
        <title>Multiple Roots of Fruiting Body Formation in Amoebozoa.</title>
        <authorList>
            <person name="Hillmann F."/>
            <person name="Forbes G."/>
            <person name="Novohradska S."/>
            <person name="Ferling I."/>
            <person name="Riege K."/>
            <person name="Groth M."/>
            <person name="Westermann M."/>
            <person name="Marz M."/>
            <person name="Spaller T."/>
            <person name="Winckler T."/>
            <person name="Schaap P."/>
            <person name="Glockner G."/>
        </authorList>
    </citation>
    <scope>NUCLEOTIDE SEQUENCE [LARGE SCALE GENOMIC DNA]</scope>
    <source>
        <strain evidence="2 3">Jena</strain>
    </source>
</reference>
<gene>
    <name evidence="2" type="ORF">PROFUN_15508</name>
</gene>
<evidence type="ECO:0000256" key="1">
    <source>
        <dbReference type="SAM" id="MobiDB-lite"/>
    </source>
</evidence>
<dbReference type="InParanoid" id="A0A2P6MSR3"/>